<reference evidence="1" key="1">
    <citation type="submission" date="2022-01" db="EMBL/GenBank/DDBJ databases">
        <title>Pseudomonas sp. nov. isolated from Antarctic regolith.</title>
        <authorList>
            <person name="Novakova D."/>
            <person name="Sedlar K."/>
        </authorList>
    </citation>
    <scope>NUCLEOTIDE SEQUENCE</scope>
    <source>
        <strain evidence="1">P2647</strain>
    </source>
</reference>
<protein>
    <submittedName>
        <fullName evidence="1">Uncharacterized protein</fullName>
    </submittedName>
</protein>
<proteinExistence type="predicted"/>
<dbReference type="Proteomes" id="UP001162905">
    <property type="component" value="Unassembled WGS sequence"/>
</dbReference>
<sequence length="47" mass="4927">MMASLPLIGGCAERLLIALELNTFAPINVISAQKAASSPHHPDGEKI</sequence>
<comment type="caution">
    <text evidence="1">The sequence shown here is derived from an EMBL/GenBank/DDBJ whole genome shotgun (WGS) entry which is preliminary data.</text>
</comment>
<evidence type="ECO:0000313" key="2">
    <source>
        <dbReference type="Proteomes" id="UP001162905"/>
    </source>
</evidence>
<accession>A0ABS9I610</accession>
<dbReference type="RefSeq" id="WP_237252299.1">
    <property type="nucleotide sequence ID" value="NZ_JAKJXE010000013.1"/>
</dbReference>
<keyword evidence="2" id="KW-1185">Reference proteome</keyword>
<name>A0ABS9I610_9PSED</name>
<dbReference type="EMBL" id="JAKJXH010000011">
    <property type="protein sequence ID" value="MCF7542995.1"/>
    <property type="molecule type" value="Genomic_DNA"/>
</dbReference>
<evidence type="ECO:0000313" key="1">
    <source>
        <dbReference type="EMBL" id="MCF7542995.1"/>
    </source>
</evidence>
<gene>
    <name evidence="1" type="ORF">L4G47_12245</name>
</gene>
<organism evidence="1 2">
    <name type="scientific">Pseudomonas petrae</name>
    <dbReference type="NCBI Taxonomy" id="2912190"/>
    <lineage>
        <taxon>Bacteria</taxon>
        <taxon>Pseudomonadati</taxon>
        <taxon>Pseudomonadota</taxon>
        <taxon>Gammaproteobacteria</taxon>
        <taxon>Pseudomonadales</taxon>
        <taxon>Pseudomonadaceae</taxon>
        <taxon>Pseudomonas</taxon>
    </lineage>
</organism>